<evidence type="ECO:0000313" key="2">
    <source>
        <dbReference type="EMBL" id="KAF9979417.1"/>
    </source>
</evidence>
<feature type="non-terminal residue" evidence="2">
    <location>
        <position position="1"/>
    </location>
</feature>
<protein>
    <submittedName>
        <fullName evidence="2">Uncharacterized protein</fullName>
    </submittedName>
</protein>
<dbReference type="OrthoDB" id="10427700at2759"/>
<gene>
    <name evidence="2" type="ORF">BGZ65_006607</name>
</gene>
<proteinExistence type="predicted"/>
<accession>A0A9P6JH96</accession>
<organism evidence="2 3">
    <name type="scientific">Modicella reniformis</name>
    <dbReference type="NCBI Taxonomy" id="1440133"/>
    <lineage>
        <taxon>Eukaryota</taxon>
        <taxon>Fungi</taxon>
        <taxon>Fungi incertae sedis</taxon>
        <taxon>Mucoromycota</taxon>
        <taxon>Mortierellomycotina</taxon>
        <taxon>Mortierellomycetes</taxon>
        <taxon>Mortierellales</taxon>
        <taxon>Mortierellaceae</taxon>
        <taxon>Modicella</taxon>
    </lineage>
</organism>
<evidence type="ECO:0000313" key="3">
    <source>
        <dbReference type="Proteomes" id="UP000749646"/>
    </source>
</evidence>
<feature type="region of interest" description="Disordered" evidence="1">
    <location>
        <begin position="33"/>
        <end position="73"/>
    </location>
</feature>
<comment type="caution">
    <text evidence="2">The sequence shown here is derived from an EMBL/GenBank/DDBJ whole genome shotgun (WGS) entry which is preliminary data.</text>
</comment>
<evidence type="ECO:0000256" key="1">
    <source>
        <dbReference type="SAM" id="MobiDB-lite"/>
    </source>
</evidence>
<sequence length="73" mass="8275">YINDLSMNVNLEETLQDAEILYRRFEHFVESVDAQRRGQNEGSQTQSSTGTTSTTSTAPEISPILRNLLRTRS</sequence>
<keyword evidence="3" id="KW-1185">Reference proteome</keyword>
<feature type="compositionally biased region" description="Low complexity" evidence="1">
    <location>
        <begin position="42"/>
        <end position="57"/>
    </location>
</feature>
<dbReference type="Proteomes" id="UP000749646">
    <property type="component" value="Unassembled WGS sequence"/>
</dbReference>
<name>A0A9P6JH96_9FUNG</name>
<dbReference type="AlphaFoldDB" id="A0A9P6JH96"/>
<dbReference type="EMBL" id="JAAAHW010004062">
    <property type="protein sequence ID" value="KAF9979417.1"/>
    <property type="molecule type" value="Genomic_DNA"/>
</dbReference>
<reference evidence="2" key="1">
    <citation type="journal article" date="2020" name="Fungal Divers.">
        <title>Resolving the Mortierellaceae phylogeny through synthesis of multi-gene phylogenetics and phylogenomics.</title>
        <authorList>
            <person name="Vandepol N."/>
            <person name="Liber J."/>
            <person name="Desiro A."/>
            <person name="Na H."/>
            <person name="Kennedy M."/>
            <person name="Barry K."/>
            <person name="Grigoriev I.V."/>
            <person name="Miller A.N."/>
            <person name="O'Donnell K."/>
            <person name="Stajich J.E."/>
            <person name="Bonito G."/>
        </authorList>
    </citation>
    <scope>NUCLEOTIDE SEQUENCE</scope>
    <source>
        <strain evidence="2">MES-2147</strain>
    </source>
</reference>